<evidence type="ECO:0000256" key="1">
    <source>
        <dbReference type="SAM" id="MobiDB-lite"/>
    </source>
</evidence>
<keyword evidence="4" id="KW-1185">Reference proteome</keyword>
<accession>A0ABT9CGZ9</accession>
<keyword evidence="2" id="KW-0812">Transmembrane</keyword>
<comment type="caution">
    <text evidence="3">The sequence shown here is derived from an EMBL/GenBank/DDBJ whole genome shotgun (WGS) entry which is preliminary data.</text>
</comment>
<evidence type="ECO:0000313" key="3">
    <source>
        <dbReference type="EMBL" id="MDO7906941.1"/>
    </source>
</evidence>
<feature type="transmembrane region" description="Helical" evidence="2">
    <location>
        <begin position="6"/>
        <end position="22"/>
    </location>
</feature>
<reference evidence="3 4" key="1">
    <citation type="submission" date="2023-07" db="EMBL/GenBank/DDBJ databases">
        <title>Paenibacillus sp. JX-17 nov. isolated from soil.</title>
        <authorList>
            <person name="Wan Y."/>
            <person name="Liu B."/>
        </authorList>
    </citation>
    <scope>NUCLEOTIDE SEQUENCE [LARGE SCALE GENOMIC DNA]</scope>
    <source>
        <strain evidence="3 4">JX-17</strain>
    </source>
</reference>
<name>A0ABT9CGZ9_9BACL</name>
<proteinExistence type="predicted"/>
<evidence type="ECO:0000256" key="2">
    <source>
        <dbReference type="SAM" id="Phobius"/>
    </source>
</evidence>
<sequence>MIYISILLVALIACMPLLFMGFRRRNHPAQVVSMKKYSRRRASRLASSRGSRNDLHMAGASSGAGSGSTGRGHIQKCSYCREEHKRLTFYAGEQGSVAGVCKNCKVIAERQGMLPL</sequence>
<evidence type="ECO:0000313" key="4">
    <source>
        <dbReference type="Proteomes" id="UP001240171"/>
    </source>
</evidence>
<keyword evidence="2" id="KW-1133">Transmembrane helix</keyword>
<dbReference type="EMBL" id="JAUQTB010000005">
    <property type="protein sequence ID" value="MDO7906941.1"/>
    <property type="molecule type" value="Genomic_DNA"/>
</dbReference>
<keyword evidence="2" id="KW-0472">Membrane</keyword>
<feature type="region of interest" description="Disordered" evidence="1">
    <location>
        <begin position="40"/>
        <end position="73"/>
    </location>
</feature>
<dbReference type="Proteomes" id="UP001240171">
    <property type="component" value="Unassembled WGS sequence"/>
</dbReference>
<protein>
    <submittedName>
        <fullName evidence="3">Uncharacterized protein</fullName>
    </submittedName>
</protein>
<gene>
    <name evidence="3" type="ORF">Q5741_10995</name>
</gene>
<organism evidence="3 4">
    <name type="scientific">Paenibacillus lacisoli</name>
    <dbReference type="NCBI Taxonomy" id="3064525"/>
    <lineage>
        <taxon>Bacteria</taxon>
        <taxon>Bacillati</taxon>
        <taxon>Bacillota</taxon>
        <taxon>Bacilli</taxon>
        <taxon>Bacillales</taxon>
        <taxon>Paenibacillaceae</taxon>
        <taxon>Paenibacillus</taxon>
    </lineage>
</organism>
<dbReference type="RefSeq" id="WP_305024144.1">
    <property type="nucleotide sequence ID" value="NZ_JAUQTB010000005.1"/>
</dbReference>